<name>A0AAV7ENA3_ARIFI</name>
<dbReference type="InterPro" id="IPR029525">
    <property type="entry name" value="INO80C/Ies6"/>
</dbReference>
<evidence type="ECO:0000259" key="5">
    <source>
        <dbReference type="SMART" id="SM00993"/>
    </source>
</evidence>
<comment type="caution">
    <text evidence="6">The sequence shown here is derived from an EMBL/GenBank/DDBJ whole genome shotgun (WGS) entry which is preliminary data.</text>
</comment>
<dbReference type="PANTHER" id="PTHR31200">
    <property type="entry name" value="INO80 COMPLEX SUBUNIT C"/>
    <property type="match status" value="1"/>
</dbReference>
<protein>
    <recommendedName>
        <fullName evidence="5">Vps72/YL1 C-terminal domain-containing protein</fullName>
    </recommendedName>
</protein>
<accession>A0AAV7ENA3</accession>
<reference evidence="6 7" key="1">
    <citation type="submission" date="2021-07" db="EMBL/GenBank/DDBJ databases">
        <title>The Aristolochia fimbriata genome: insights into angiosperm evolution, floral development and chemical biosynthesis.</title>
        <authorList>
            <person name="Jiao Y."/>
        </authorList>
    </citation>
    <scope>NUCLEOTIDE SEQUENCE [LARGE SCALE GENOMIC DNA]</scope>
    <source>
        <strain evidence="6">IBCAS-2021</strain>
        <tissue evidence="6">Leaf</tissue>
    </source>
</reference>
<keyword evidence="4" id="KW-0539">Nucleus</keyword>
<sequence length="357" mass="41121">MVTQTKAFRELEWKEGIQHKNSDITAAKRTIDRYLISQRRCKRSSKAHQFLQALIQLFNYLLAINLGIDHARSARRRKTGEEEIPREAAVEAGRRHADVSGDQCRAVTVLTSFLVDWHKGECIKETLILALLTGVSRSESLPIADNCSAFCSPRILVRRREAKATVEKIKEQVAKVRVLLLAVICNFIDCNQNEETSMYLYECRKIGLLLLAFDNVGKTTLLRWVAETMAIWIMESEVLEADLVLPPVLSFKKIQMSEKYPKGHARGRHWKHLKQILQAENYQNNPANEPTYVNIETPPSMYPSKKFCDITGYEAQYIDPRTHLRYASVDVFKRIRMLPNEYVQRYLALRNAAIVLK</sequence>
<evidence type="ECO:0000256" key="4">
    <source>
        <dbReference type="ARBA" id="ARBA00023242"/>
    </source>
</evidence>
<evidence type="ECO:0000256" key="2">
    <source>
        <dbReference type="ARBA" id="ARBA00023015"/>
    </source>
</evidence>
<dbReference type="SMART" id="SM00993">
    <property type="entry name" value="YL1_C"/>
    <property type="match status" value="1"/>
</dbReference>
<keyword evidence="7" id="KW-1185">Reference proteome</keyword>
<evidence type="ECO:0000313" key="7">
    <source>
        <dbReference type="Proteomes" id="UP000825729"/>
    </source>
</evidence>
<dbReference type="Proteomes" id="UP000825729">
    <property type="component" value="Unassembled WGS sequence"/>
</dbReference>
<dbReference type="InterPro" id="IPR013272">
    <property type="entry name" value="Vps72/YL1_C"/>
</dbReference>
<proteinExistence type="predicted"/>
<dbReference type="AlphaFoldDB" id="A0AAV7ENA3"/>
<feature type="domain" description="Vps72/YL1 C-terminal" evidence="5">
    <location>
        <begin position="306"/>
        <end position="335"/>
    </location>
</feature>
<evidence type="ECO:0000256" key="1">
    <source>
        <dbReference type="ARBA" id="ARBA00004123"/>
    </source>
</evidence>
<dbReference type="GO" id="GO:0006338">
    <property type="term" value="P:chromatin remodeling"/>
    <property type="evidence" value="ECO:0007669"/>
    <property type="project" value="InterPro"/>
</dbReference>
<keyword evidence="3" id="KW-0804">Transcription</keyword>
<comment type="subcellular location">
    <subcellularLocation>
        <location evidence="1">Nucleus</location>
    </subcellularLocation>
</comment>
<evidence type="ECO:0000313" key="6">
    <source>
        <dbReference type="EMBL" id="KAG9449366.1"/>
    </source>
</evidence>
<organism evidence="6 7">
    <name type="scientific">Aristolochia fimbriata</name>
    <name type="common">White veined hardy Dutchman's pipe vine</name>
    <dbReference type="NCBI Taxonomy" id="158543"/>
    <lineage>
        <taxon>Eukaryota</taxon>
        <taxon>Viridiplantae</taxon>
        <taxon>Streptophyta</taxon>
        <taxon>Embryophyta</taxon>
        <taxon>Tracheophyta</taxon>
        <taxon>Spermatophyta</taxon>
        <taxon>Magnoliopsida</taxon>
        <taxon>Magnoliidae</taxon>
        <taxon>Piperales</taxon>
        <taxon>Aristolochiaceae</taxon>
        <taxon>Aristolochia</taxon>
    </lineage>
</organism>
<evidence type="ECO:0000256" key="3">
    <source>
        <dbReference type="ARBA" id="ARBA00023163"/>
    </source>
</evidence>
<dbReference type="Pfam" id="PF08265">
    <property type="entry name" value="YL1_C"/>
    <property type="match status" value="1"/>
</dbReference>
<gene>
    <name evidence="6" type="ORF">H6P81_009331</name>
</gene>
<keyword evidence="2" id="KW-0805">Transcription regulation</keyword>
<dbReference type="PANTHER" id="PTHR31200:SF1">
    <property type="entry name" value="INO80 COMPLEX SUBUNIT C"/>
    <property type="match status" value="1"/>
</dbReference>
<dbReference type="EMBL" id="JAINDJ010000004">
    <property type="protein sequence ID" value="KAG9449366.1"/>
    <property type="molecule type" value="Genomic_DNA"/>
</dbReference>
<dbReference type="GO" id="GO:0031011">
    <property type="term" value="C:Ino80 complex"/>
    <property type="evidence" value="ECO:0007669"/>
    <property type="project" value="InterPro"/>
</dbReference>